<dbReference type="AlphaFoldDB" id="A0AAD6VUB5"/>
<name>A0AAD6VUB5_9AGAR</name>
<gene>
    <name evidence="2" type="ORF">GGX14DRAFT_561891</name>
</gene>
<keyword evidence="3" id="KW-1185">Reference proteome</keyword>
<evidence type="ECO:0000256" key="1">
    <source>
        <dbReference type="SAM" id="MobiDB-lite"/>
    </source>
</evidence>
<proteinExistence type="predicted"/>
<sequence length="423" mass="44322">MTVGTACDVARGGFADVRSRQGTVYVVAVDAARVAAKRSACANAVTEWRMSRSRSSTLPNSRERKRDSVRAREEARHVQLRYAPAPAPTASLWLPPSLTAARGASARTSPVREAPPVIGTETGGVCGRGGAWTPPRVALSRFADLERWSSGARARTLQQPALEQQPTRDGRCMQMWARAGRAVFANAGPSVLVQPSRQSARQKKCQYLYMELDGSMNVFGASLGRKVEEGSGGGEDQPEGAGVRGQVSAGGRHTVRTARGTGQATALGDGEDCAGDEEDRGARGSRARAAGAVFARHTAPGVVADAVHFALALAIRAAPPPLDAIRAAGSSWSRPPHVRRPLQSWPAPAPAPAPRPPSMANVPTRMRRNSDTITLPIAPGAGAGVGYQHPSRACGVYTYLPPYAPGLGPGPAPQYSGAARVQA</sequence>
<feature type="compositionally biased region" description="Basic and acidic residues" evidence="1">
    <location>
        <begin position="61"/>
        <end position="71"/>
    </location>
</feature>
<accession>A0AAD6VUB5</accession>
<evidence type="ECO:0000313" key="3">
    <source>
        <dbReference type="Proteomes" id="UP001219525"/>
    </source>
</evidence>
<reference evidence="2" key="1">
    <citation type="submission" date="2023-03" db="EMBL/GenBank/DDBJ databases">
        <title>Massive genome expansion in bonnet fungi (Mycena s.s.) driven by repeated elements and novel gene families across ecological guilds.</title>
        <authorList>
            <consortium name="Lawrence Berkeley National Laboratory"/>
            <person name="Harder C.B."/>
            <person name="Miyauchi S."/>
            <person name="Viragh M."/>
            <person name="Kuo A."/>
            <person name="Thoen E."/>
            <person name="Andreopoulos B."/>
            <person name="Lu D."/>
            <person name="Skrede I."/>
            <person name="Drula E."/>
            <person name="Henrissat B."/>
            <person name="Morin E."/>
            <person name="Kohler A."/>
            <person name="Barry K."/>
            <person name="LaButti K."/>
            <person name="Morin E."/>
            <person name="Salamov A."/>
            <person name="Lipzen A."/>
            <person name="Mereny Z."/>
            <person name="Hegedus B."/>
            <person name="Baldrian P."/>
            <person name="Stursova M."/>
            <person name="Weitz H."/>
            <person name="Taylor A."/>
            <person name="Grigoriev I.V."/>
            <person name="Nagy L.G."/>
            <person name="Martin F."/>
            <person name="Kauserud H."/>
        </authorList>
    </citation>
    <scope>NUCLEOTIDE SEQUENCE</scope>
    <source>
        <strain evidence="2">9144</strain>
    </source>
</reference>
<protein>
    <submittedName>
        <fullName evidence="2">Uncharacterized protein</fullName>
    </submittedName>
</protein>
<comment type="caution">
    <text evidence="2">The sequence shown here is derived from an EMBL/GenBank/DDBJ whole genome shotgun (WGS) entry which is preliminary data.</text>
</comment>
<feature type="region of interest" description="Disordered" evidence="1">
    <location>
        <begin position="106"/>
        <end position="126"/>
    </location>
</feature>
<feature type="region of interest" description="Disordered" evidence="1">
    <location>
        <begin position="49"/>
        <end position="71"/>
    </location>
</feature>
<evidence type="ECO:0000313" key="2">
    <source>
        <dbReference type="EMBL" id="KAJ7216313.1"/>
    </source>
</evidence>
<dbReference type="EMBL" id="JARJCW010000015">
    <property type="protein sequence ID" value="KAJ7216313.1"/>
    <property type="molecule type" value="Genomic_DNA"/>
</dbReference>
<organism evidence="2 3">
    <name type="scientific">Mycena pura</name>
    <dbReference type="NCBI Taxonomy" id="153505"/>
    <lineage>
        <taxon>Eukaryota</taxon>
        <taxon>Fungi</taxon>
        <taxon>Dikarya</taxon>
        <taxon>Basidiomycota</taxon>
        <taxon>Agaricomycotina</taxon>
        <taxon>Agaricomycetes</taxon>
        <taxon>Agaricomycetidae</taxon>
        <taxon>Agaricales</taxon>
        <taxon>Marasmiineae</taxon>
        <taxon>Mycenaceae</taxon>
        <taxon>Mycena</taxon>
    </lineage>
</organism>
<feature type="compositionally biased region" description="Pro residues" evidence="1">
    <location>
        <begin position="347"/>
        <end position="357"/>
    </location>
</feature>
<dbReference type="Proteomes" id="UP001219525">
    <property type="component" value="Unassembled WGS sequence"/>
</dbReference>
<feature type="region of interest" description="Disordered" evidence="1">
    <location>
        <begin position="227"/>
        <end position="281"/>
    </location>
</feature>
<feature type="compositionally biased region" description="Acidic residues" evidence="1">
    <location>
        <begin position="269"/>
        <end position="279"/>
    </location>
</feature>
<feature type="region of interest" description="Disordered" evidence="1">
    <location>
        <begin position="330"/>
        <end position="364"/>
    </location>
</feature>